<dbReference type="OrthoDB" id="379111at2759"/>
<evidence type="ECO:0000256" key="2">
    <source>
        <dbReference type="SAM" id="SignalP"/>
    </source>
</evidence>
<keyword evidence="1" id="KW-1133">Transmembrane helix</keyword>
<reference evidence="3 4" key="1">
    <citation type="submission" date="2016-09" db="EMBL/GenBank/DDBJ databases">
        <authorList>
            <consortium name="Pathogen Informatics"/>
        </authorList>
    </citation>
    <scope>NUCLEOTIDE SEQUENCE [LARGE SCALE GENOMIC DNA]</scope>
</reference>
<dbReference type="InterPro" id="IPR006373">
    <property type="entry name" value="VSA_Rifin"/>
</dbReference>
<protein>
    <submittedName>
        <fullName evidence="3">Rifin PIR protein, putative</fullName>
    </submittedName>
</protein>
<name>A0A2P9DTB0_PLARE</name>
<dbReference type="VEuPathDB" id="PlasmoDB:PRG01_0043800"/>
<feature type="chain" id="PRO_5015155234" evidence="2">
    <location>
        <begin position="21"/>
        <end position="346"/>
    </location>
</feature>
<dbReference type="VEuPathDB" id="PlasmoDB:PRCDC_0042800"/>
<keyword evidence="2" id="KW-0732">Signal</keyword>
<evidence type="ECO:0000313" key="4">
    <source>
        <dbReference type="Proteomes" id="UP000240500"/>
    </source>
</evidence>
<feature type="transmembrane region" description="Helical" evidence="1">
    <location>
        <begin position="304"/>
        <end position="326"/>
    </location>
</feature>
<feature type="signal peptide" evidence="2">
    <location>
        <begin position="1"/>
        <end position="20"/>
    </location>
</feature>
<proteinExistence type="predicted"/>
<accession>A0A2P9DTB0</accession>
<evidence type="ECO:0000256" key="1">
    <source>
        <dbReference type="SAM" id="Phobius"/>
    </source>
</evidence>
<dbReference type="AlphaFoldDB" id="A0A2P9DTB0"/>
<keyword evidence="1" id="KW-0812">Transmembrane</keyword>
<dbReference type="Pfam" id="PF02009">
    <property type="entry name" value="RIFIN"/>
    <property type="match status" value="1"/>
</dbReference>
<dbReference type="EMBL" id="OFAE01000034">
    <property type="protein sequence ID" value="SOV84236.1"/>
    <property type="molecule type" value="Genomic_DNA"/>
</dbReference>
<organism evidence="3 4">
    <name type="scientific">Plasmodium reichenowi</name>
    <dbReference type="NCBI Taxonomy" id="5854"/>
    <lineage>
        <taxon>Eukaryota</taxon>
        <taxon>Sar</taxon>
        <taxon>Alveolata</taxon>
        <taxon>Apicomplexa</taxon>
        <taxon>Aconoidasida</taxon>
        <taxon>Haemosporida</taxon>
        <taxon>Plasmodiidae</taxon>
        <taxon>Plasmodium</taxon>
        <taxon>Plasmodium (Laverania)</taxon>
    </lineage>
</organism>
<dbReference type="Proteomes" id="UP000240500">
    <property type="component" value="Unassembled WGS sequence"/>
</dbReference>
<evidence type="ECO:0000313" key="3">
    <source>
        <dbReference type="EMBL" id="SOV84236.1"/>
    </source>
</evidence>
<keyword evidence="1" id="KW-0472">Membrane</keyword>
<dbReference type="NCBIfam" id="TIGR01477">
    <property type="entry name" value="RIFIN"/>
    <property type="match status" value="1"/>
</dbReference>
<sequence length="346" mass="38284">MKLHFSKILLFFIPSNILLTSYHAPNKNKLYVTLHHTPIYTSRVLSECDIQLSIYDKNAEMKSVKEIFDRQTSQRFEEYEERMKGKRQKHKKERDKNIQKIIENDKMEKSLSEKIEKSCLKCGCGLGGVAASIGLFGGLGIYGWKNVATTAAITAAEKAAMVEGEAARIAEGIKAVIEGITKEFGVSTLKGKALESYITQNTYNNAIVINSYVKAEYDASSCIFGTGGSGAEKPICIWEWKKSAAALKVQKGGVSTNDLIKKAVENIVTDAKTVAERAVETATKEAIKASTDAVESTYASCQTAIIASVVALLVIVLIMVIIYLVLRYRRKKKMNKKAQYTKLLNQ</sequence>
<gene>
    <name evidence="3" type="ORF">PRG01_0043800</name>
</gene>